<dbReference type="RefSeq" id="WP_285660477.1">
    <property type="nucleotide sequence ID" value="NZ_BSTX01000001.1"/>
</dbReference>
<sequence>MAVRETVSVEPLVIRPRKARVACWIAAVAVALVFTGLAFTLTGETDGGGQFEPVDQIAMVGLGLLGAAVILLFTRPLIRADENGVHVRNVIGSYDLPWQVVRAVRFNRGASWASLELQDDDEVSLMAIQAVDKENAVAAVRSLRAMLAAVNDAD</sequence>
<reference evidence="3" key="1">
    <citation type="submission" date="2023-03" db="EMBL/GenBank/DDBJ databases">
        <title>Actinorhabdospora filicis NBRC 111898.</title>
        <authorList>
            <person name="Ichikawa N."/>
            <person name="Sato H."/>
            <person name="Tonouchi N."/>
        </authorList>
    </citation>
    <scope>NUCLEOTIDE SEQUENCE</scope>
    <source>
        <strain evidence="3">NBRC 111898</strain>
    </source>
</reference>
<protein>
    <submittedName>
        <fullName evidence="3">Membrane protein</fullName>
    </submittedName>
</protein>
<keyword evidence="4" id="KW-1185">Reference proteome</keyword>
<keyword evidence="1" id="KW-1133">Transmembrane helix</keyword>
<feature type="domain" description="Low molecular weight protein antigen 6 PH" evidence="2">
    <location>
        <begin position="75"/>
        <end position="144"/>
    </location>
</feature>
<proteinExistence type="predicted"/>
<organism evidence="3 4">
    <name type="scientific">Actinorhabdospora filicis</name>
    <dbReference type="NCBI Taxonomy" id="1785913"/>
    <lineage>
        <taxon>Bacteria</taxon>
        <taxon>Bacillati</taxon>
        <taxon>Actinomycetota</taxon>
        <taxon>Actinomycetes</taxon>
        <taxon>Micromonosporales</taxon>
        <taxon>Micromonosporaceae</taxon>
        <taxon>Actinorhabdospora</taxon>
    </lineage>
</organism>
<dbReference type="InterPro" id="IPR019692">
    <property type="entry name" value="CFP-6_PH"/>
</dbReference>
<dbReference type="AlphaFoldDB" id="A0A9W6W6S5"/>
<keyword evidence="1" id="KW-0812">Transmembrane</keyword>
<keyword evidence="1" id="KW-0472">Membrane</keyword>
<gene>
    <name evidence="3" type="ORF">Afil01_00400</name>
</gene>
<comment type="caution">
    <text evidence="3">The sequence shown here is derived from an EMBL/GenBank/DDBJ whole genome shotgun (WGS) entry which is preliminary data.</text>
</comment>
<dbReference type="EMBL" id="BSTX01000001">
    <property type="protein sequence ID" value="GLZ75233.1"/>
    <property type="molecule type" value="Genomic_DNA"/>
</dbReference>
<evidence type="ECO:0000256" key="1">
    <source>
        <dbReference type="SAM" id="Phobius"/>
    </source>
</evidence>
<evidence type="ECO:0000313" key="4">
    <source>
        <dbReference type="Proteomes" id="UP001165079"/>
    </source>
</evidence>
<name>A0A9W6W6S5_9ACTN</name>
<feature type="transmembrane region" description="Helical" evidence="1">
    <location>
        <begin position="21"/>
        <end position="42"/>
    </location>
</feature>
<dbReference type="Pfam" id="PF10756">
    <property type="entry name" value="bPH_6"/>
    <property type="match status" value="1"/>
</dbReference>
<feature type="transmembrane region" description="Helical" evidence="1">
    <location>
        <begin position="54"/>
        <end position="73"/>
    </location>
</feature>
<dbReference type="Proteomes" id="UP001165079">
    <property type="component" value="Unassembled WGS sequence"/>
</dbReference>
<accession>A0A9W6W6S5</accession>
<evidence type="ECO:0000313" key="3">
    <source>
        <dbReference type="EMBL" id="GLZ75233.1"/>
    </source>
</evidence>
<evidence type="ECO:0000259" key="2">
    <source>
        <dbReference type="Pfam" id="PF10756"/>
    </source>
</evidence>